<dbReference type="AlphaFoldDB" id="B4HA58"/>
<dbReference type="HOGENOM" id="CLU_2111407_0_0_1"/>
<dbReference type="PhylomeDB" id="B4HA58"/>
<evidence type="ECO:0000313" key="1">
    <source>
        <dbReference type="EMBL" id="EDW36742.1"/>
    </source>
</evidence>
<name>B4HA58_DROPE</name>
<gene>
    <name evidence="1" type="primary">Dper\GL18419</name>
    <name evidence="1" type="ORF">Dper_GL18419</name>
</gene>
<proteinExistence type="predicted"/>
<accession>B4HA58</accession>
<organism evidence="2">
    <name type="scientific">Drosophila persimilis</name>
    <name type="common">Fruit fly</name>
    <dbReference type="NCBI Taxonomy" id="7234"/>
    <lineage>
        <taxon>Eukaryota</taxon>
        <taxon>Metazoa</taxon>
        <taxon>Ecdysozoa</taxon>
        <taxon>Arthropoda</taxon>
        <taxon>Hexapoda</taxon>
        <taxon>Insecta</taxon>
        <taxon>Pterygota</taxon>
        <taxon>Neoptera</taxon>
        <taxon>Endopterygota</taxon>
        <taxon>Diptera</taxon>
        <taxon>Brachycera</taxon>
        <taxon>Muscomorpha</taxon>
        <taxon>Ephydroidea</taxon>
        <taxon>Drosophilidae</taxon>
        <taxon>Drosophila</taxon>
        <taxon>Sophophora</taxon>
    </lineage>
</organism>
<dbReference type="eggNOG" id="KOG1075">
    <property type="taxonomic scope" value="Eukaryota"/>
</dbReference>
<sequence length="115" mass="12732">MVTLDIRNAFNSASWTRITEALGRIGIPTGLPGIIASYLSSRILRHEKEDGRKLYRVTAGVPQRSVRAPETPPAFAGMHAGLDLAGHKREAVLITSRKKMEVELEIKQIELPVPY</sequence>
<dbReference type="EMBL" id="CH479237">
    <property type="protein sequence ID" value="EDW36742.1"/>
    <property type="molecule type" value="Genomic_DNA"/>
</dbReference>
<reference evidence="1 2" key="1">
    <citation type="journal article" date="2007" name="Nature">
        <title>Evolution of genes and genomes on the Drosophila phylogeny.</title>
        <authorList>
            <consortium name="Drosophila 12 Genomes Consortium"/>
            <person name="Clark A.G."/>
            <person name="Eisen M.B."/>
            <person name="Smith D.R."/>
            <person name="Bergman C.M."/>
            <person name="Oliver B."/>
            <person name="Markow T.A."/>
            <person name="Kaufman T.C."/>
            <person name="Kellis M."/>
            <person name="Gelbart W."/>
            <person name="Iyer V.N."/>
            <person name="Pollard D.A."/>
            <person name="Sackton T.B."/>
            <person name="Larracuente A.M."/>
            <person name="Singh N.D."/>
            <person name="Abad J.P."/>
            <person name="Abt D.N."/>
            <person name="Adryan B."/>
            <person name="Aguade M."/>
            <person name="Akashi H."/>
            <person name="Anderson W.W."/>
            <person name="Aquadro C.F."/>
            <person name="Ardell D.H."/>
            <person name="Arguello R."/>
            <person name="Artieri C.G."/>
            <person name="Barbash D.A."/>
            <person name="Barker D."/>
            <person name="Barsanti P."/>
            <person name="Batterham P."/>
            <person name="Batzoglou S."/>
            <person name="Begun D."/>
            <person name="Bhutkar A."/>
            <person name="Blanco E."/>
            <person name="Bosak S.A."/>
            <person name="Bradley R.K."/>
            <person name="Brand A.D."/>
            <person name="Brent M.R."/>
            <person name="Brooks A.N."/>
            <person name="Brown R.H."/>
            <person name="Butlin R.K."/>
            <person name="Caggese C."/>
            <person name="Calvi B.R."/>
            <person name="Bernardo de Carvalho A."/>
            <person name="Caspi A."/>
            <person name="Castrezana S."/>
            <person name="Celniker S.E."/>
            <person name="Chang J.L."/>
            <person name="Chapple C."/>
            <person name="Chatterji S."/>
            <person name="Chinwalla A."/>
            <person name="Civetta A."/>
            <person name="Clifton S.W."/>
            <person name="Comeron J.M."/>
            <person name="Costello J.C."/>
            <person name="Coyne J.A."/>
            <person name="Daub J."/>
            <person name="David R.G."/>
            <person name="Delcher A.L."/>
            <person name="Delehaunty K."/>
            <person name="Do C.B."/>
            <person name="Ebling H."/>
            <person name="Edwards K."/>
            <person name="Eickbush T."/>
            <person name="Evans J.D."/>
            <person name="Filipski A."/>
            <person name="Findeiss S."/>
            <person name="Freyhult E."/>
            <person name="Fulton L."/>
            <person name="Fulton R."/>
            <person name="Garcia A.C."/>
            <person name="Gardiner A."/>
            <person name="Garfield D.A."/>
            <person name="Garvin B.E."/>
            <person name="Gibson G."/>
            <person name="Gilbert D."/>
            <person name="Gnerre S."/>
            <person name="Godfrey J."/>
            <person name="Good R."/>
            <person name="Gotea V."/>
            <person name="Gravely B."/>
            <person name="Greenberg A.J."/>
            <person name="Griffiths-Jones S."/>
            <person name="Gross S."/>
            <person name="Guigo R."/>
            <person name="Gustafson E.A."/>
            <person name="Haerty W."/>
            <person name="Hahn M.W."/>
            <person name="Halligan D.L."/>
            <person name="Halpern A.L."/>
            <person name="Halter G.M."/>
            <person name="Han M.V."/>
            <person name="Heger A."/>
            <person name="Hillier L."/>
            <person name="Hinrichs A.S."/>
            <person name="Holmes I."/>
            <person name="Hoskins R.A."/>
            <person name="Hubisz M.J."/>
            <person name="Hultmark D."/>
            <person name="Huntley M.A."/>
            <person name="Jaffe D.B."/>
            <person name="Jagadeeshan S."/>
            <person name="Jeck W.R."/>
            <person name="Johnson J."/>
            <person name="Jones C.D."/>
            <person name="Jordan W.C."/>
            <person name="Karpen G.H."/>
            <person name="Kataoka E."/>
            <person name="Keightley P.D."/>
            <person name="Kheradpour P."/>
            <person name="Kirkness E.F."/>
            <person name="Koerich L.B."/>
            <person name="Kristiansen K."/>
            <person name="Kudrna D."/>
            <person name="Kulathinal R.J."/>
            <person name="Kumar S."/>
            <person name="Kwok R."/>
            <person name="Lander E."/>
            <person name="Langley C.H."/>
            <person name="Lapoint R."/>
            <person name="Lazzaro B.P."/>
            <person name="Lee S.J."/>
            <person name="Levesque L."/>
            <person name="Li R."/>
            <person name="Lin C.F."/>
            <person name="Lin M.F."/>
            <person name="Lindblad-Toh K."/>
            <person name="Llopart A."/>
            <person name="Long M."/>
            <person name="Low L."/>
            <person name="Lozovsky E."/>
            <person name="Lu J."/>
            <person name="Luo M."/>
            <person name="Machado C.A."/>
            <person name="Makalowski W."/>
            <person name="Marzo M."/>
            <person name="Matsuda M."/>
            <person name="Matzkin L."/>
            <person name="McAllister B."/>
            <person name="McBride C.S."/>
            <person name="McKernan B."/>
            <person name="McKernan K."/>
            <person name="Mendez-Lago M."/>
            <person name="Minx P."/>
            <person name="Mollenhauer M.U."/>
            <person name="Montooth K."/>
            <person name="Mount S.M."/>
            <person name="Mu X."/>
            <person name="Myers E."/>
            <person name="Negre B."/>
            <person name="Newfeld S."/>
            <person name="Nielsen R."/>
            <person name="Noor M.A."/>
            <person name="O'Grady P."/>
            <person name="Pachter L."/>
            <person name="Papaceit M."/>
            <person name="Parisi M.J."/>
            <person name="Parisi M."/>
            <person name="Parts L."/>
            <person name="Pedersen J.S."/>
            <person name="Pesole G."/>
            <person name="Phillippy A.M."/>
            <person name="Ponting C.P."/>
            <person name="Pop M."/>
            <person name="Porcelli D."/>
            <person name="Powell J.R."/>
            <person name="Prohaska S."/>
            <person name="Pruitt K."/>
            <person name="Puig M."/>
            <person name="Quesneville H."/>
            <person name="Ram K.R."/>
            <person name="Rand D."/>
            <person name="Rasmussen M.D."/>
            <person name="Reed L.K."/>
            <person name="Reenan R."/>
            <person name="Reily A."/>
            <person name="Remington K.A."/>
            <person name="Rieger T.T."/>
            <person name="Ritchie M.G."/>
            <person name="Robin C."/>
            <person name="Rogers Y.H."/>
            <person name="Rohde C."/>
            <person name="Rozas J."/>
            <person name="Rubenfield M.J."/>
            <person name="Ruiz A."/>
            <person name="Russo S."/>
            <person name="Salzberg S.L."/>
            <person name="Sanchez-Gracia A."/>
            <person name="Saranga D.J."/>
            <person name="Sato H."/>
            <person name="Schaeffer S.W."/>
            <person name="Schatz M.C."/>
            <person name="Schlenke T."/>
            <person name="Schwartz R."/>
            <person name="Segarra C."/>
            <person name="Singh R.S."/>
            <person name="Sirot L."/>
            <person name="Sirota M."/>
            <person name="Sisneros N.B."/>
            <person name="Smith C.D."/>
            <person name="Smith T.F."/>
            <person name="Spieth J."/>
            <person name="Stage D.E."/>
            <person name="Stark A."/>
            <person name="Stephan W."/>
            <person name="Strausberg R.L."/>
            <person name="Strempel S."/>
            <person name="Sturgill D."/>
            <person name="Sutton G."/>
            <person name="Sutton G.G."/>
            <person name="Tao W."/>
            <person name="Teichmann S."/>
            <person name="Tobari Y.N."/>
            <person name="Tomimura Y."/>
            <person name="Tsolas J.M."/>
            <person name="Valente V.L."/>
            <person name="Venter E."/>
            <person name="Venter J.C."/>
            <person name="Vicario S."/>
            <person name="Vieira F.G."/>
            <person name="Vilella A.J."/>
            <person name="Villasante A."/>
            <person name="Walenz B."/>
            <person name="Wang J."/>
            <person name="Wasserman M."/>
            <person name="Watts T."/>
            <person name="Wilson D."/>
            <person name="Wilson R.K."/>
            <person name="Wing R.A."/>
            <person name="Wolfner M.F."/>
            <person name="Wong A."/>
            <person name="Wong G.K."/>
            <person name="Wu C.I."/>
            <person name="Wu G."/>
            <person name="Yamamoto D."/>
            <person name="Yang H.P."/>
            <person name="Yang S.P."/>
            <person name="Yorke J.A."/>
            <person name="Yoshida K."/>
            <person name="Zdobnov E."/>
            <person name="Zhang P."/>
            <person name="Zhang Y."/>
            <person name="Zimin A.V."/>
            <person name="Baldwin J."/>
            <person name="Abdouelleil A."/>
            <person name="Abdulkadir J."/>
            <person name="Abebe A."/>
            <person name="Abera B."/>
            <person name="Abreu J."/>
            <person name="Acer S.C."/>
            <person name="Aftuck L."/>
            <person name="Alexander A."/>
            <person name="An P."/>
            <person name="Anderson E."/>
            <person name="Anderson S."/>
            <person name="Arachi H."/>
            <person name="Azer M."/>
            <person name="Bachantsang P."/>
            <person name="Barry A."/>
            <person name="Bayul T."/>
            <person name="Berlin A."/>
            <person name="Bessette D."/>
            <person name="Bloom T."/>
            <person name="Blye J."/>
            <person name="Boguslavskiy L."/>
            <person name="Bonnet C."/>
            <person name="Boukhgalter B."/>
            <person name="Bourzgui I."/>
            <person name="Brown A."/>
            <person name="Cahill P."/>
            <person name="Channer S."/>
            <person name="Cheshatsang Y."/>
            <person name="Chuda L."/>
            <person name="Citroen M."/>
            <person name="Collymore A."/>
            <person name="Cooke P."/>
            <person name="Costello M."/>
            <person name="D'Aco K."/>
            <person name="Daza R."/>
            <person name="De Haan G."/>
            <person name="DeGray S."/>
            <person name="DeMaso C."/>
            <person name="Dhargay N."/>
            <person name="Dooley K."/>
            <person name="Dooley E."/>
            <person name="Doricent M."/>
            <person name="Dorje P."/>
            <person name="Dorjee K."/>
            <person name="Dupes A."/>
            <person name="Elong R."/>
            <person name="Falk J."/>
            <person name="Farina A."/>
            <person name="Faro S."/>
            <person name="Ferguson D."/>
            <person name="Fisher S."/>
            <person name="Foley C.D."/>
            <person name="Franke A."/>
            <person name="Friedrich D."/>
            <person name="Gadbois L."/>
            <person name="Gearin G."/>
            <person name="Gearin C.R."/>
            <person name="Giannoukos G."/>
            <person name="Goode T."/>
            <person name="Graham J."/>
            <person name="Grandbois E."/>
            <person name="Grewal S."/>
            <person name="Gyaltsen K."/>
            <person name="Hafez N."/>
            <person name="Hagos B."/>
            <person name="Hall J."/>
            <person name="Henson C."/>
            <person name="Hollinger A."/>
            <person name="Honan T."/>
            <person name="Huard M.D."/>
            <person name="Hughes L."/>
            <person name="Hurhula B."/>
            <person name="Husby M.E."/>
            <person name="Kamat A."/>
            <person name="Kanga B."/>
            <person name="Kashin S."/>
            <person name="Khazanovich D."/>
            <person name="Kisner P."/>
            <person name="Lance K."/>
            <person name="Lara M."/>
            <person name="Lee W."/>
            <person name="Lennon N."/>
            <person name="Letendre F."/>
            <person name="LeVine R."/>
            <person name="Lipovsky A."/>
            <person name="Liu X."/>
            <person name="Liu J."/>
            <person name="Liu S."/>
            <person name="Lokyitsang T."/>
            <person name="Lokyitsang Y."/>
            <person name="Lubonja R."/>
            <person name="Lui A."/>
            <person name="MacDonald P."/>
            <person name="Magnisalis V."/>
            <person name="Maru K."/>
            <person name="Matthews C."/>
            <person name="McCusker W."/>
            <person name="McDonough S."/>
            <person name="Mehta T."/>
            <person name="Meldrim J."/>
            <person name="Meneus L."/>
            <person name="Mihai O."/>
            <person name="Mihalev A."/>
            <person name="Mihova T."/>
            <person name="Mittelman R."/>
            <person name="Mlenga V."/>
            <person name="Montmayeur A."/>
            <person name="Mulrain L."/>
            <person name="Navidi A."/>
            <person name="Naylor J."/>
            <person name="Negash T."/>
            <person name="Nguyen T."/>
            <person name="Nguyen N."/>
            <person name="Nicol R."/>
            <person name="Norbu C."/>
            <person name="Norbu N."/>
            <person name="Novod N."/>
            <person name="O'Neill B."/>
            <person name="Osman S."/>
            <person name="Markiewicz E."/>
            <person name="Oyono O.L."/>
            <person name="Patti C."/>
            <person name="Phunkhang P."/>
            <person name="Pierre F."/>
            <person name="Priest M."/>
            <person name="Raghuraman S."/>
            <person name="Rege F."/>
            <person name="Reyes R."/>
            <person name="Rise C."/>
            <person name="Rogov P."/>
            <person name="Ross K."/>
            <person name="Ryan E."/>
            <person name="Settipalli S."/>
            <person name="Shea T."/>
            <person name="Sherpa N."/>
            <person name="Shi L."/>
            <person name="Shih D."/>
            <person name="Sparrow T."/>
            <person name="Spaulding J."/>
            <person name="Stalker J."/>
            <person name="Stange-Thomann N."/>
            <person name="Stavropoulos S."/>
            <person name="Stone C."/>
            <person name="Strader C."/>
            <person name="Tesfaye S."/>
            <person name="Thomson T."/>
            <person name="Thoulutsang Y."/>
            <person name="Thoulutsang D."/>
            <person name="Topham K."/>
            <person name="Topping I."/>
            <person name="Tsamla T."/>
            <person name="Vassiliev H."/>
            <person name="Vo A."/>
            <person name="Wangchuk T."/>
            <person name="Wangdi T."/>
            <person name="Weiand M."/>
            <person name="Wilkinson J."/>
            <person name="Wilson A."/>
            <person name="Yadav S."/>
            <person name="Young G."/>
            <person name="Yu Q."/>
            <person name="Zembek L."/>
            <person name="Zhong D."/>
            <person name="Zimmer A."/>
            <person name="Zwirko Z."/>
            <person name="Jaffe D.B."/>
            <person name="Alvarez P."/>
            <person name="Brockman W."/>
            <person name="Butler J."/>
            <person name="Chin C."/>
            <person name="Gnerre S."/>
            <person name="Grabherr M."/>
            <person name="Kleber M."/>
            <person name="Mauceli E."/>
            <person name="MacCallum I."/>
        </authorList>
    </citation>
    <scope>NUCLEOTIDE SEQUENCE [LARGE SCALE GENOMIC DNA]</scope>
    <source>
        <strain evidence="2">MSH-3 / Tucson 14011-0111.49</strain>
    </source>
</reference>
<evidence type="ECO:0000313" key="2">
    <source>
        <dbReference type="Proteomes" id="UP000008744"/>
    </source>
</evidence>
<protein>
    <submittedName>
        <fullName evidence="1">GL18419</fullName>
    </submittedName>
</protein>
<keyword evidence="2" id="KW-1185">Reference proteome</keyword>
<dbReference type="Proteomes" id="UP000008744">
    <property type="component" value="Unassembled WGS sequence"/>
</dbReference>